<comment type="function">
    <text evidence="5">Plays a role in cell envelope biogenesis, maintenance of cell envelope integrity and membrane homeostasis.</text>
</comment>
<keyword evidence="3 5" id="KW-1133">Transmembrane helix</keyword>
<evidence type="ECO:0000313" key="6">
    <source>
        <dbReference type="EMBL" id="EIJ44262.1"/>
    </source>
</evidence>
<keyword evidence="2 5" id="KW-0812">Transmembrane</keyword>
<proteinExistence type="inferred from homology"/>
<accession>I3CKW9</accession>
<feature type="transmembrane region" description="Helical" evidence="5">
    <location>
        <begin position="52"/>
        <end position="68"/>
    </location>
</feature>
<feature type="transmembrane region" description="Helical" evidence="5">
    <location>
        <begin position="122"/>
        <end position="140"/>
    </location>
</feature>
<evidence type="ECO:0000256" key="5">
    <source>
        <dbReference type="HAMAP-Rule" id="MF_00189"/>
    </source>
</evidence>
<dbReference type="eggNOG" id="COG2917">
    <property type="taxonomic scope" value="Bacteria"/>
</dbReference>
<dbReference type="PANTHER" id="PTHR36917:SF1">
    <property type="entry name" value="INNER MEMBRANE-SPANNING PROTEIN YCIB"/>
    <property type="match status" value="1"/>
</dbReference>
<comment type="subcellular location">
    <subcellularLocation>
        <location evidence="5">Cell inner membrane</location>
        <topology evidence="5">Multi-pass membrane protein</topology>
    </subcellularLocation>
</comment>
<dbReference type="NCBIfam" id="TIGR00997">
    <property type="entry name" value="ispZ"/>
    <property type="match status" value="1"/>
</dbReference>
<evidence type="ECO:0000256" key="2">
    <source>
        <dbReference type="ARBA" id="ARBA00022692"/>
    </source>
</evidence>
<protein>
    <recommendedName>
        <fullName evidence="5">Inner membrane-spanning protein YciB</fullName>
    </recommendedName>
</protein>
<organism evidence="6 7">
    <name type="scientific">Beggiatoa alba B18LD</name>
    <dbReference type="NCBI Taxonomy" id="395493"/>
    <lineage>
        <taxon>Bacteria</taxon>
        <taxon>Pseudomonadati</taxon>
        <taxon>Pseudomonadota</taxon>
        <taxon>Gammaproteobacteria</taxon>
        <taxon>Thiotrichales</taxon>
        <taxon>Thiotrichaceae</taxon>
        <taxon>Beggiatoa</taxon>
    </lineage>
</organism>
<dbReference type="PANTHER" id="PTHR36917">
    <property type="entry name" value="INTRACELLULAR SEPTATION PROTEIN A-RELATED"/>
    <property type="match status" value="1"/>
</dbReference>
<evidence type="ECO:0000256" key="4">
    <source>
        <dbReference type="ARBA" id="ARBA00023136"/>
    </source>
</evidence>
<feature type="transmembrane region" description="Helical" evidence="5">
    <location>
        <begin position="152"/>
        <end position="171"/>
    </location>
</feature>
<dbReference type="OrthoDB" id="9788219at2"/>
<feature type="transmembrane region" description="Helical" evidence="5">
    <location>
        <begin position="80"/>
        <end position="101"/>
    </location>
</feature>
<feature type="transmembrane region" description="Helical" evidence="5">
    <location>
        <begin position="20"/>
        <end position="40"/>
    </location>
</feature>
<dbReference type="STRING" id="395493.BegalDRAFT_3448"/>
<evidence type="ECO:0000313" key="7">
    <source>
        <dbReference type="Proteomes" id="UP000005744"/>
    </source>
</evidence>
<dbReference type="Pfam" id="PF04279">
    <property type="entry name" value="IspA"/>
    <property type="match status" value="1"/>
</dbReference>
<keyword evidence="7" id="KW-1185">Reference proteome</keyword>
<sequence length="183" mass="21366">MKFLYDFFPILLFFIAYKTTDIYVATAVAIVASLIQVITYRIQHRRYDNMQLVTLAIVIVFGGMTLVLHDETFIKWKPTLIDFVFAGALLASQFIGEKNLIQRMLETAVQVTTTQVWQHLNYAWIGFFIVMGFLNLYVAFHFETDTWVNFKLFGTMGLTMLFIIFQSLYLARYIEEETTSMTQ</sequence>
<comment type="similarity">
    <text evidence="5">Belongs to the YciB family.</text>
</comment>
<dbReference type="Proteomes" id="UP000005744">
    <property type="component" value="Unassembled WGS sequence"/>
</dbReference>
<dbReference type="NCBIfam" id="NF001325">
    <property type="entry name" value="PRK00259.1-3"/>
    <property type="match status" value="1"/>
</dbReference>
<keyword evidence="5" id="KW-0997">Cell inner membrane</keyword>
<evidence type="ECO:0000256" key="1">
    <source>
        <dbReference type="ARBA" id="ARBA00022475"/>
    </source>
</evidence>
<keyword evidence="1 5" id="KW-1003">Cell membrane</keyword>
<gene>
    <name evidence="5" type="primary">yciB</name>
    <name evidence="6" type="ORF">BegalDRAFT_3448</name>
</gene>
<dbReference type="RefSeq" id="WP_002692169.1">
    <property type="nucleotide sequence ID" value="NZ_JH600070.1"/>
</dbReference>
<evidence type="ECO:0000256" key="3">
    <source>
        <dbReference type="ARBA" id="ARBA00022989"/>
    </source>
</evidence>
<dbReference type="HOGENOM" id="CLU_089554_2_0_6"/>
<dbReference type="AlphaFoldDB" id="I3CKW9"/>
<dbReference type="EMBL" id="JH600070">
    <property type="protein sequence ID" value="EIJ44262.1"/>
    <property type="molecule type" value="Genomic_DNA"/>
</dbReference>
<reference evidence="6 7" key="1">
    <citation type="submission" date="2011-11" db="EMBL/GenBank/DDBJ databases">
        <title>Improved High-Quality Draft sequence of Beggiatoa alba B18lD.</title>
        <authorList>
            <consortium name="US DOE Joint Genome Institute"/>
            <person name="Lucas S."/>
            <person name="Han J."/>
            <person name="Lapidus A."/>
            <person name="Cheng J.-F."/>
            <person name="Goodwin L."/>
            <person name="Pitluck S."/>
            <person name="Peters L."/>
            <person name="Mikhailova N."/>
            <person name="Held B."/>
            <person name="Detter J.C."/>
            <person name="Han C."/>
            <person name="Tapia R."/>
            <person name="Land M."/>
            <person name="Hauser L."/>
            <person name="Kyrpides N."/>
            <person name="Ivanova N."/>
            <person name="Pagani I."/>
            <person name="Samuel K."/>
            <person name="Teske A."/>
            <person name="Mueller J."/>
            <person name="Woyke T."/>
        </authorList>
    </citation>
    <scope>NUCLEOTIDE SEQUENCE [LARGE SCALE GENOMIC DNA]</scope>
    <source>
        <strain evidence="6 7">B18LD</strain>
    </source>
</reference>
<name>I3CKW9_9GAMM</name>
<dbReference type="GO" id="GO:0005886">
    <property type="term" value="C:plasma membrane"/>
    <property type="evidence" value="ECO:0007669"/>
    <property type="project" value="UniProtKB-SubCell"/>
</dbReference>
<dbReference type="HAMAP" id="MF_00189">
    <property type="entry name" value="YciB"/>
    <property type="match status" value="1"/>
</dbReference>
<keyword evidence="4 5" id="KW-0472">Membrane</keyword>
<dbReference type="InterPro" id="IPR006008">
    <property type="entry name" value="YciB"/>
</dbReference>